<dbReference type="Gene3D" id="3.30.40.10">
    <property type="entry name" value="Zinc/RING finger domain, C3HC4 (zinc finger)"/>
    <property type="match status" value="1"/>
</dbReference>
<evidence type="ECO:0000313" key="3">
    <source>
        <dbReference type="Proteomes" id="UP000054477"/>
    </source>
</evidence>
<evidence type="ECO:0000313" key="2">
    <source>
        <dbReference type="EMBL" id="KIJ92058.1"/>
    </source>
</evidence>
<gene>
    <name evidence="2" type="ORF">K443DRAFT_13903</name>
</gene>
<accession>A0A0C9WUC7</accession>
<dbReference type="Proteomes" id="UP000054477">
    <property type="component" value="Unassembled WGS sequence"/>
</dbReference>
<dbReference type="InterPro" id="IPR011011">
    <property type="entry name" value="Znf_FYVE_PHD"/>
</dbReference>
<feature type="region of interest" description="Disordered" evidence="1">
    <location>
        <begin position="1066"/>
        <end position="1090"/>
    </location>
</feature>
<sequence length="1513" mass="170857">MVFGLIQHIYHYFAPDMQNGVNNTSVGPAASPDSIPSTQDYVPMFNEHGKIQGYIKLPAPSLDHRVSQKFKTALPESRVVNNSSAPANTQAGETLFKRTQDGCFVPVHLSGSTAQTIPPPNAPLPTQTEQVAWDGWPDGIFSRGFTLQEYEQSDSLKIHWANKASGGDRTGDEHAVRWEKGKRLIRRCLGVIVCDNDECNIIIRPKTTPLTIQKQLDESCVCTAQLHHQRCEVRAISWKWAEGVYFRNDGVHTHGRPGRVLHLLNGERERFENLVRVHPNTGPLGLIVGVPGLIGPGESAADISDVLLNADHVSKERRKIKLDAESGGDNFIAAFAKLTEDYPGFVIFSMLGKITVICIQTPFMRSNMLKGSRMDGPTNGFVNDAAHGWWRERNSLLMITSSYCPTLFRWVPAVFQSMAHEAEDRAMPLADWMFAGMMDFSEAERLGFILAFVEFWSTHPENCRTREQLESAAGGLLKGCQEHYRAGVTQVSTMAGAGYWTCKILKEFLHQALLLVRDFPKLKAWMEWWMRPSHAAMLFKTERIMDIDLWDSILNTNNAEEAMNWKLYAACGRNHTFLEGLRSLYAVSGYYERLSAAESKGIPIRYGKPEPWKVIAANIGRTKPTRAAQPDEKKKKKNDGRPPDTKKELLTAEKPRKKLPPKPLGQFGPPSYPWKANSCWLDSSLELLFLCTMRNFDDFSSIFDPVPRNSGLYAFYSTLNQRRLVTDDIDDSTVSRALGEHRDQLRALLKKEKVIKNVTSPAPLMAWLYQIIRAQASYPECFQVLLYFYTLIFDIHNCTGSSEIGGSHLEIAQPRHRQEFQARCNSYETYGGSIMNFFRDIVSIEKHPTLGAICWRSKDGIPLCPGQRVNLKDLVISIPIILTIEVDLEKPNMIWNFPETLYPLDETAAADCGVVYDLVRHILLSPGLNHFTARYASPNQTTIYTYDGMFIQKVGGVKGIPMVEQNATFQSHVAGNNISLPPGFFVYQAFYNLRGGLKAQHQFYKLRTKALQEYFDVHLSQPNLNELPSMTLQSDELIRLNPTLCCAWTIEKDRFEYVSRPPAQCSAPEIDNTMPQSEKSHMPSPPSSLPDSEFSINCRCGLGGDGNILYQEEDGEAIQCDECGDWSHVACQYNGRAHNLKKTEPFTCDVCNLLKPLGPLKKPKGSQTSNRKEMETRTLWNKPLAQRLRRGHGALARHADFWYPVRVVHLEGDGQWRVHWWRECAFSIPGLVTWEMTNKGKRQSSVPPEISHKYNCTQLGKWTHSWDTPTSEDLLADPSSIPYKEAVNKALMPSMAILKQLLDVPDTVDSKDVPAKAWLEETTKKDVSKGLVPHVGCLSLTIRAQIANWFEEKISKNKKIQYRWLGLLPIAHAHTVYITTILKADPENERLTDAELLQRAWKVQFSSATSILTDVDVDKDCLALLEEEMFERSARAGVAGHCQWGLDIGDHDGWDPYRDVPGYFNHGDRAESESELQTGPHYKSVPVKVTQIDLRPQPKPRPIAKKVVKQKKM</sequence>
<dbReference type="SUPFAM" id="SSF57903">
    <property type="entry name" value="FYVE/PHD zinc finger"/>
    <property type="match status" value="1"/>
</dbReference>
<organism evidence="2 3">
    <name type="scientific">Laccaria amethystina LaAM-08-1</name>
    <dbReference type="NCBI Taxonomy" id="1095629"/>
    <lineage>
        <taxon>Eukaryota</taxon>
        <taxon>Fungi</taxon>
        <taxon>Dikarya</taxon>
        <taxon>Basidiomycota</taxon>
        <taxon>Agaricomycotina</taxon>
        <taxon>Agaricomycetes</taxon>
        <taxon>Agaricomycetidae</taxon>
        <taxon>Agaricales</taxon>
        <taxon>Agaricineae</taxon>
        <taxon>Hydnangiaceae</taxon>
        <taxon>Laccaria</taxon>
    </lineage>
</organism>
<dbReference type="SUPFAM" id="SSF90073">
    <property type="entry name" value="GCM domain"/>
    <property type="match status" value="1"/>
</dbReference>
<reference evidence="3" key="2">
    <citation type="submission" date="2015-01" db="EMBL/GenBank/DDBJ databases">
        <title>Evolutionary Origins and Diversification of the Mycorrhizal Mutualists.</title>
        <authorList>
            <consortium name="DOE Joint Genome Institute"/>
            <consortium name="Mycorrhizal Genomics Consortium"/>
            <person name="Kohler A."/>
            <person name="Kuo A."/>
            <person name="Nagy L.G."/>
            <person name="Floudas D."/>
            <person name="Copeland A."/>
            <person name="Barry K.W."/>
            <person name="Cichocki N."/>
            <person name="Veneault-Fourrey C."/>
            <person name="LaButti K."/>
            <person name="Lindquist E.A."/>
            <person name="Lipzen A."/>
            <person name="Lundell T."/>
            <person name="Morin E."/>
            <person name="Murat C."/>
            <person name="Riley R."/>
            <person name="Ohm R."/>
            <person name="Sun H."/>
            <person name="Tunlid A."/>
            <person name="Henrissat B."/>
            <person name="Grigoriev I.V."/>
            <person name="Hibbett D.S."/>
            <person name="Martin F."/>
        </authorList>
    </citation>
    <scope>NUCLEOTIDE SEQUENCE [LARGE SCALE GENOMIC DNA]</scope>
    <source>
        <strain evidence="3">LaAM-08-1</strain>
    </source>
</reference>
<dbReference type="GO" id="GO:0003677">
    <property type="term" value="F:DNA binding"/>
    <property type="evidence" value="ECO:0007669"/>
    <property type="project" value="InterPro"/>
</dbReference>
<proteinExistence type="predicted"/>
<feature type="compositionally biased region" description="Basic and acidic residues" evidence="1">
    <location>
        <begin position="629"/>
        <end position="654"/>
    </location>
</feature>
<dbReference type="GO" id="GO:0006355">
    <property type="term" value="P:regulation of DNA-templated transcription"/>
    <property type="evidence" value="ECO:0007669"/>
    <property type="project" value="InterPro"/>
</dbReference>
<dbReference type="InterPro" id="IPR036115">
    <property type="entry name" value="GCM_dom_sf"/>
</dbReference>
<keyword evidence="3" id="KW-1185">Reference proteome</keyword>
<evidence type="ECO:0000256" key="1">
    <source>
        <dbReference type="SAM" id="MobiDB-lite"/>
    </source>
</evidence>
<dbReference type="OrthoDB" id="3056903at2759"/>
<feature type="region of interest" description="Disordered" evidence="1">
    <location>
        <begin position="623"/>
        <end position="667"/>
    </location>
</feature>
<reference evidence="2 3" key="1">
    <citation type="submission" date="2014-04" db="EMBL/GenBank/DDBJ databases">
        <authorList>
            <consortium name="DOE Joint Genome Institute"/>
            <person name="Kuo A."/>
            <person name="Kohler A."/>
            <person name="Nagy L.G."/>
            <person name="Floudas D."/>
            <person name="Copeland A."/>
            <person name="Barry K.W."/>
            <person name="Cichocki N."/>
            <person name="Veneault-Fourrey C."/>
            <person name="LaButti K."/>
            <person name="Lindquist E.A."/>
            <person name="Lipzen A."/>
            <person name="Lundell T."/>
            <person name="Morin E."/>
            <person name="Murat C."/>
            <person name="Sun H."/>
            <person name="Tunlid A."/>
            <person name="Henrissat B."/>
            <person name="Grigoriev I.V."/>
            <person name="Hibbett D.S."/>
            <person name="Martin F."/>
            <person name="Nordberg H.P."/>
            <person name="Cantor M.N."/>
            <person name="Hua S.X."/>
        </authorList>
    </citation>
    <scope>NUCLEOTIDE SEQUENCE [LARGE SCALE GENOMIC DNA]</scope>
    <source>
        <strain evidence="2 3">LaAM-08-1</strain>
    </source>
</reference>
<protein>
    <submittedName>
        <fullName evidence="2">Unplaced genomic scaffold K443scaffold_407, whole genome shotgun sequence</fullName>
    </submittedName>
</protein>
<dbReference type="STRING" id="1095629.A0A0C9WUC7"/>
<dbReference type="InterPro" id="IPR013083">
    <property type="entry name" value="Znf_RING/FYVE/PHD"/>
</dbReference>
<name>A0A0C9WUC7_9AGAR</name>
<dbReference type="HOGENOM" id="CLU_004051_0_0_1"/>
<dbReference type="EMBL" id="KN838942">
    <property type="protein sequence ID" value="KIJ92058.1"/>
    <property type="molecule type" value="Genomic_DNA"/>
</dbReference>